<dbReference type="Gene3D" id="1.10.10.2360">
    <property type="match status" value="1"/>
</dbReference>
<keyword evidence="7" id="KW-0653">Protein transport</keyword>
<dbReference type="Gene3D" id="2.60.210.10">
    <property type="entry name" value="Apoptosis, Tumor Necrosis Factor Receptor Associated Protein 2, Chain A"/>
    <property type="match status" value="1"/>
</dbReference>
<feature type="region of interest" description="Disordered" evidence="11">
    <location>
        <begin position="560"/>
        <end position="588"/>
    </location>
</feature>
<proteinExistence type="inferred from homology"/>
<evidence type="ECO:0000256" key="7">
    <source>
        <dbReference type="ARBA" id="ARBA00022927"/>
    </source>
</evidence>
<protein>
    <recommendedName>
        <fullName evidence="4">Nuclear pore complex protein Nup98-Nup96</fullName>
    </recommendedName>
</protein>
<dbReference type="FunFam" id="1.10.10.2360:FF:000001">
    <property type="entry name" value="Nuclear pore complex protein Nup98-Nup96"/>
    <property type="match status" value="1"/>
</dbReference>
<evidence type="ECO:0000256" key="8">
    <source>
        <dbReference type="ARBA" id="ARBA00023010"/>
    </source>
</evidence>
<dbReference type="Proteomes" id="UP000499080">
    <property type="component" value="Unassembled WGS sequence"/>
</dbReference>
<evidence type="ECO:0000313" key="14">
    <source>
        <dbReference type="Proteomes" id="UP000499080"/>
    </source>
</evidence>
<dbReference type="FunFam" id="3.30.710.10:FF:000159">
    <property type="entry name" value="Speckle-type POZ protein B"/>
    <property type="match status" value="1"/>
</dbReference>
<keyword evidence="6" id="KW-0509">mRNA transport</keyword>
<dbReference type="Gene3D" id="1.25.40.420">
    <property type="match status" value="1"/>
</dbReference>
<dbReference type="Pfam" id="PF21240">
    <property type="entry name" value="Nup98_GLEBS"/>
    <property type="match status" value="1"/>
</dbReference>
<dbReference type="Gene3D" id="3.30.710.10">
    <property type="entry name" value="Potassium Channel Kv1.1, Chain A"/>
    <property type="match status" value="1"/>
</dbReference>
<evidence type="ECO:0000256" key="1">
    <source>
        <dbReference type="ARBA" id="ARBA00004567"/>
    </source>
</evidence>
<dbReference type="SUPFAM" id="SSF49599">
    <property type="entry name" value="TRAF domain-like"/>
    <property type="match status" value="1"/>
</dbReference>
<dbReference type="GO" id="GO:0051028">
    <property type="term" value="P:mRNA transport"/>
    <property type="evidence" value="ECO:0007669"/>
    <property type="project" value="UniProtKB-KW"/>
</dbReference>
<evidence type="ECO:0000256" key="6">
    <source>
        <dbReference type="ARBA" id="ARBA00022816"/>
    </source>
</evidence>
<gene>
    <name evidence="13" type="primary">Tdpoz3_8</name>
    <name evidence="13" type="ORF">AVEN_234422_1</name>
</gene>
<sequence length="800" mass="89105">MSTRDKRKCFTFTWTVENISYNCRNRDKSIESPTFVTNVEQESKCYLNLYLKEDRVDIFLHRKPVQSLNKIDCELAFLSKDGAVLKSEKRNNAGYCVGLSIERKEVFVVNRSAYRPEDELIVRCRIWKSDEEMAEDVQCFARSRICIKREAFLWNIKNFSSLRSEEKCTYQMKSMSDNEVLMTLDLLLKNPYTDEDSINIQLASENGKIKYCVLHLMPLNGFGSASQGIRKEFLFSDNEKPKLFTLPFSKQDLVADKNLCLPNDVVSFRFECTFSTGDIIEEIESVIYGCESLASIEPDNESFDEENTLSVSKRILNDDLKSLFHDNIFSDIKLKSSTKTFPAHKNILSARSPVFKAMFSNNMKEKFNECVEIEDIDSDTVFRMLHYVYTAEIQDLQWENACDLYRAADKYEILALRDECSACIKSNLRANNACEVLILADLHQDEDLKASVQEFIFNHDVLISEEWKHLMKTHAKLAADTMYLQIQRKASKFPDNKFSTIDQLFGNRSARINSVSSVFSTTNSVSTTKATSTSVLNSSTVSKLFQPSFSFGSSSANKSPASSVSSSGQTPSAFPGLSSREGGSLSVSHGFNSNETGGFFTTSFTTTIKFNPPTGSDTMMKGGICVSIGTRLQCITCMKEYENKSFEELRVQYYAANRKGGSTIGVRGFGTPTQQTSIFGGPPTSSSNFSFGGNQSENFFGTTGTKKFPAEFGMKSANTPSICPGFDSTIVKATTASAGLNSSNISIPSATKGFNFSATEKSSLSSFSFGNSGQKTPVKSSFSFGNSSEKEPVKSSFSFG</sequence>
<dbReference type="Pfam" id="PF00651">
    <property type="entry name" value="BTB"/>
    <property type="match status" value="1"/>
</dbReference>
<dbReference type="GO" id="GO:0031965">
    <property type="term" value="C:nuclear membrane"/>
    <property type="evidence" value="ECO:0007669"/>
    <property type="project" value="UniProtKB-SubCell"/>
</dbReference>
<feature type="compositionally biased region" description="Polar residues" evidence="11">
    <location>
        <begin position="773"/>
        <end position="787"/>
    </location>
</feature>
<comment type="similarity">
    <text evidence="3">Belongs to the nucleoporin GLFG family.</text>
</comment>
<evidence type="ECO:0000313" key="13">
    <source>
        <dbReference type="EMBL" id="GBL76131.1"/>
    </source>
</evidence>
<keyword evidence="8" id="KW-0811">Translocation</keyword>
<evidence type="ECO:0000259" key="12">
    <source>
        <dbReference type="PROSITE" id="PS50097"/>
    </source>
</evidence>
<dbReference type="GO" id="GO:0005643">
    <property type="term" value="C:nuclear pore"/>
    <property type="evidence" value="ECO:0007669"/>
    <property type="project" value="UniProtKB-SubCell"/>
</dbReference>
<dbReference type="InterPro" id="IPR008974">
    <property type="entry name" value="TRAF-like"/>
</dbReference>
<accession>A0A4Y2A8E0</accession>
<feature type="domain" description="BTB" evidence="12">
    <location>
        <begin position="330"/>
        <end position="397"/>
    </location>
</feature>
<evidence type="ECO:0000256" key="4">
    <source>
        <dbReference type="ARBA" id="ARBA00013472"/>
    </source>
</evidence>
<dbReference type="SMART" id="SM00225">
    <property type="entry name" value="BTB"/>
    <property type="match status" value="1"/>
</dbReference>
<organism evidence="13 14">
    <name type="scientific">Araneus ventricosus</name>
    <name type="common">Orbweaver spider</name>
    <name type="synonym">Epeira ventricosa</name>
    <dbReference type="NCBI Taxonomy" id="182803"/>
    <lineage>
        <taxon>Eukaryota</taxon>
        <taxon>Metazoa</taxon>
        <taxon>Ecdysozoa</taxon>
        <taxon>Arthropoda</taxon>
        <taxon>Chelicerata</taxon>
        <taxon>Arachnida</taxon>
        <taxon>Araneae</taxon>
        <taxon>Araneomorphae</taxon>
        <taxon>Entelegynae</taxon>
        <taxon>Araneoidea</taxon>
        <taxon>Araneidae</taxon>
        <taxon>Araneus</taxon>
    </lineage>
</organism>
<name>A0A4Y2A8E0_ARAVE</name>
<dbReference type="InterPro" id="IPR000210">
    <property type="entry name" value="BTB/POZ_dom"/>
</dbReference>
<evidence type="ECO:0000256" key="10">
    <source>
        <dbReference type="ARBA" id="ARBA00023242"/>
    </source>
</evidence>
<evidence type="ECO:0000256" key="2">
    <source>
        <dbReference type="ARBA" id="ARBA00004620"/>
    </source>
</evidence>
<dbReference type="SUPFAM" id="SSF54695">
    <property type="entry name" value="POZ domain"/>
    <property type="match status" value="1"/>
</dbReference>
<feature type="region of interest" description="Disordered" evidence="11">
    <location>
        <begin position="765"/>
        <end position="800"/>
    </location>
</feature>
<keyword evidence="14" id="KW-1185">Reference proteome</keyword>
<comment type="subcellular location">
    <subcellularLocation>
        <location evidence="2">Nucleus membrane</location>
        <topology evidence="2">Peripheral membrane protein</topology>
        <orientation evidence="2">Nucleoplasmic side</orientation>
    </subcellularLocation>
    <subcellularLocation>
        <location evidence="1">Nucleus</location>
        <location evidence="1">Nuclear pore complex</location>
    </subcellularLocation>
</comment>
<dbReference type="PANTHER" id="PTHR24413">
    <property type="entry name" value="SPECKLE-TYPE POZ PROTEIN"/>
    <property type="match status" value="1"/>
</dbReference>
<keyword evidence="10" id="KW-0539">Nucleus</keyword>
<evidence type="ECO:0000256" key="11">
    <source>
        <dbReference type="SAM" id="MobiDB-lite"/>
    </source>
</evidence>
<dbReference type="AlphaFoldDB" id="A0A4Y2A8E0"/>
<evidence type="ECO:0000256" key="3">
    <source>
        <dbReference type="ARBA" id="ARBA00008926"/>
    </source>
</evidence>
<dbReference type="OrthoDB" id="6359816at2759"/>
<dbReference type="GO" id="GO:0006606">
    <property type="term" value="P:protein import into nucleus"/>
    <property type="evidence" value="ECO:0007669"/>
    <property type="project" value="UniProtKB-ARBA"/>
</dbReference>
<dbReference type="InterPro" id="IPR011333">
    <property type="entry name" value="SKP1/BTB/POZ_sf"/>
</dbReference>
<dbReference type="CDD" id="cd18186">
    <property type="entry name" value="BTB_POZ_ZBTB_KLHL-like"/>
    <property type="match status" value="1"/>
</dbReference>
<dbReference type="PROSITE" id="PS50097">
    <property type="entry name" value="BTB"/>
    <property type="match status" value="1"/>
</dbReference>
<evidence type="ECO:0000256" key="9">
    <source>
        <dbReference type="ARBA" id="ARBA00023132"/>
    </source>
</evidence>
<feature type="non-terminal residue" evidence="13">
    <location>
        <position position="800"/>
    </location>
</feature>
<feature type="compositionally biased region" description="Low complexity" evidence="11">
    <location>
        <begin position="560"/>
        <end position="573"/>
    </location>
</feature>
<keyword evidence="5" id="KW-0813">Transport</keyword>
<dbReference type="EMBL" id="BGPR01000009">
    <property type="protein sequence ID" value="GBL76131.1"/>
    <property type="molecule type" value="Genomic_DNA"/>
</dbReference>
<reference evidence="13 14" key="1">
    <citation type="journal article" date="2019" name="Sci. Rep.">
        <title>Orb-weaving spider Araneus ventricosus genome elucidates the spidroin gene catalogue.</title>
        <authorList>
            <person name="Kono N."/>
            <person name="Nakamura H."/>
            <person name="Ohtoshi R."/>
            <person name="Moran D.A.P."/>
            <person name="Shinohara A."/>
            <person name="Yoshida Y."/>
            <person name="Fujiwara M."/>
            <person name="Mori M."/>
            <person name="Tomita M."/>
            <person name="Arakawa K."/>
        </authorList>
    </citation>
    <scope>NUCLEOTIDE SEQUENCE [LARGE SCALE GENOMIC DNA]</scope>
</reference>
<keyword evidence="9" id="KW-0906">Nuclear pore complex</keyword>
<comment type="caution">
    <text evidence="13">The sequence shown here is derived from an EMBL/GenBank/DDBJ whole genome shotgun (WGS) entry which is preliminary data.</text>
</comment>
<evidence type="ECO:0000256" key="5">
    <source>
        <dbReference type="ARBA" id="ARBA00022448"/>
    </source>
</evidence>